<dbReference type="SUPFAM" id="SSF50346">
    <property type="entry name" value="PRC-barrel domain"/>
    <property type="match status" value="1"/>
</dbReference>
<dbReference type="PANTHER" id="PTHR36505">
    <property type="entry name" value="BLR1072 PROTEIN"/>
    <property type="match status" value="1"/>
</dbReference>
<reference evidence="5" key="1">
    <citation type="submission" date="2016-10" db="EMBL/GenBank/DDBJ databases">
        <authorList>
            <person name="Varghese N."/>
            <person name="Submissions S."/>
        </authorList>
    </citation>
    <scope>NUCLEOTIDE SEQUENCE [LARGE SCALE GENOMIC DNA]</scope>
    <source>
        <strain evidence="5">CGMCC 1.1761</strain>
    </source>
</reference>
<dbReference type="Proteomes" id="UP000198889">
    <property type="component" value="Unassembled WGS sequence"/>
</dbReference>
<feature type="region of interest" description="Disordered" evidence="1">
    <location>
        <begin position="124"/>
        <end position="162"/>
    </location>
</feature>
<proteinExistence type="predicted"/>
<keyword evidence="5" id="KW-1185">Reference proteome</keyword>
<dbReference type="Gene3D" id="2.30.30.240">
    <property type="entry name" value="PRC-barrel domain"/>
    <property type="match status" value="1"/>
</dbReference>
<evidence type="ECO:0000256" key="1">
    <source>
        <dbReference type="SAM" id="MobiDB-lite"/>
    </source>
</evidence>
<name>A0A1G4TDI8_9HYPH</name>
<dbReference type="InterPro" id="IPR011033">
    <property type="entry name" value="PRC_barrel-like_sf"/>
</dbReference>
<evidence type="ECO:0000259" key="3">
    <source>
        <dbReference type="Pfam" id="PF05239"/>
    </source>
</evidence>
<feature type="compositionally biased region" description="Polar residues" evidence="1">
    <location>
        <begin position="132"/>
        <end position="151"/>
    </location>
</feature>
<keyword evidence="2" id="KW-0732">Signal</keyword>
<sequence length="350" mass="36934">MMTRNAMCAVVATSVLALGAGGALAQQAPATARQAPSAAQQNTGAQAQGQAGQPTAQSGQMGVQGQRQVARQVARQCLDNLRAFNDQMNEDGFWLSGWGGAGMQADLRGARAGAGADGYAASAQRAPASGSVPANQSPAARAPNTQDNAVTQPRPPWGGSSWGIASPPYQIRTLYAAANVLGQRGDQQTCNDVLAEMKGVYGDYTERLRRAGVEPGEVTSWRQQRLVGARPVTEIDAGLINLADVTGTEVRNPQDQQLGTVEDVVLDSEKGGIRYVVISSGGVLGIGEDMVALPWQALRTTPGMNTFVLNVSEEVIEDAPSIDPPQLADPNRSKEIRREVDQFWHDQMSG</sequence>
<feature type="region of interest" description="Disordered" evidence="1">
    <location>
        <begin position="34"/>
        <end position="64"/>
    </location>
</feature>
<dbReference type="Pfam" id="PF05239">
    <property type="entry name" value="PRC"/>
    <property type="match status" value="1"/>
</dbReference>
<accession>A0A1G4TDI8</accession>
<organism evidence="4 5">
    <name type="scientific">Ancylobacter rudongensis</name>
    <dbReference type="NCBI Taxonomy" id="177413"/>
    <lineage>
        <taxon>Bacteria</taxon>
        <taxon>Pseudomonadati</taxon>
        <taxon>Pseudomonadota</taxon>
        <taxon>Alphaproteobacteria</taxon>
        <taxon>Hyphomicrobiales</taxon>
        <taxon>Xanthobacteraceae</taxon>
        <taxon>Ancylobacter</taxon>
    </lineage>
</organism>
<gene>
    <name evidence="4" type="ORF">SAMN05660859_2864</name>
</gene>
<feature type="region of interest" description="Disordered" evidence="1">
    <location>
        <begin position="320"/>
        <end position="350"/>
    </location>
</feature>
<dbReference type="PANTHER" id="PTHR36505:SF1">
    <property type="entry name" value="BLR1072 PROTEIN"/>
    <property type="match status" value="1"/>
</dbReference>
<feature type="compositionally biased region" description="Basic and acidic residues" evidence="1">
    <location>
        <begin position="331"/>
        <end position="344"/>
    </location>
</feature>
<evidence type="ECO:0000313" key="4">
    <source>
        <dbReference type="EMBL" id="SCW79472.1"/>
    </source>
</evidence>
<feature type="signal peptide" evidence="2">
    <location>
        <begin position="1"/>
        <end position="25"/>
    </location>
</feature>
<dbReference type="EMBL" id="FMTP01000004">
    <property type="protein sequence ID" value="SCW79472.1"/>
    <property type="molecule type" value="Genomic_DNA"/>
</dbReference>
<feature type="chain" id="PRO_5011619918" evidence="2">
    <location>
        <begin position="26"/>
        <end position="350"/>
    </location>
</feature>
<evidence type="ECO:0000313" key="5">
    <source>
        <dbReference type="Proteomes" id="UP000198889"/>
    </source>
</evidence>
<dbReference type="STRING" id="177413.SAMN05660859_2864"/>
<dbReference type="InterPro" id="IPR027275">
    <property type="entry name" value="PRC-brl_dom"/>
</dbReference>
<dbReference type="AlphaFoldDB" id="A0A1G4TDI8"/>
<evidence type="ECO:0000256" key="2">
    <source>
        <dbReference type="SAM" id="SignalP"/>
    </source>
</evidence>
<feature type="domain" description="PRC-barrel" evidence="3">
    <location>
        <begin position="240"/>
        <end position="314"/>
    </location>
</feature>
<protein>
    <submittedName>
        <fullName evidence="4">PRC-barrel domain-containing protein</fullName>
    </submittedName>
</protein>